<organism evidence="1 2">
    <name type="scientific">Erythrobacter insulae</name>
    <dbReference type="NCBI Taxonomy" id="2584124"/>
    <lineage>
        <taxon>Bacteria</taxon>
        <taxon>Pseudomonadati</taxon>
        <taxon>Pseudomonadota</taxon>
        <taxon>Alphaproteobacteria</taxon>
        <taxon>Sphingomonadales</taxon>
        <taxon>Erythrobacteraceae</taxon>
        <taxon>Erythrobacter/Porphyrobacter group</taxon>
        <taxon>Erythrobacter</taxon>
    </lineage>
</organism>
<evidence type="ECO:0000313" key="2">
    <source>
        <dbReference type="Proteomes" id="UP000316343"/>
    </source>
</evidence>
<dbReference type="OrthoDB" id="672028at2"/>
<keyword evidence="2" id="KW-1185">Reference proteome</keyword>
<reference evidence="1 2" key="1">
    <citation type="submission" date="2019-06" db="EMBL/GenBank/DDBJ databases">
        <title>Erythrobacter insulae sp. nov., isolated from a tidal flat.</title>
        <authorList>
            <person name="Yoon J.-H."/>
        </authorList>
    </citation>
    <scope>NUCLEOTIDE SEQUENCE [LARGE SCALE GENOMIC DNA]</scope>
    <source>
        <strain evidence="1 2">JBTF-M21</strain>
    </source>
</reference>
<gene>
    <name evidence="1" type="ORF">FGU71_13925</name>
</gene>
<sequence>MAGKGTGRAGAVLMPVTWSDIAFRPGENLSKEIAQAWSWLLKNRDFRPFIASKFGDVFYETSSGTVECLSCSLGDIEEVAESRAVFEQTCDEVGEDVMVWFGPGLIEELHSAGKVAGADECYAFAILPIFAQCEYSAANLNAVPAREVLVGLAQVHSEIADLPDGTSVQIKITE</sequence>
<dbReference type="Proteomes" id="UP000316343">
    <property type="component" value="Unassembled WGS sequence"/>
</dbReference>
<dbReference type="EMBL" id="VHJK01000002">
    <property type="protein sequence ID" value="TRD10084.1"/>
    <property type="molecule type" value="Genomic_DNA"/>
</dbReference>
<dbReference type="AlphaFoldDB" id="A0A547P7Q7"/>
<evidence type="ECO:0000313" key="1">
    <source>
        <dbReference type="EMBL" id="TRD10084.1"/>
    </source>
</evidence>
<evidence type="ECO:0008006" key="3">
    <source>
        <dbReference type="Google" id="ProtNLM"/>
    </source>
</evidence>
<proteinExistence type="predicted"/>
<accession>A0A547P7Q7</accession>
<comment type="caution">
    <text evidence="1">The sequence shown here is derived from an EMBL/GenBank/DDBJ whole genome shotgun (WGS) entry which is preliminary data.</text>
</comment>
<name>A0A547P7Q7_9SPHN</name>
<protein>
    <recommendedName>
        <fullName evidence="3">DUF1851 domain-containing protein</fullName>
    </recommendedName>
</protein>